<keyword evidence="2" id="KW-0732">Signal</keyword>
<feature type="chain" id="PRO_5014941227" evidence="2">
    <location>
        <begin position="24"/>
        <end position="142"/>
    </location>
</feature>
<organism evidence="3">
    <name type="scientific">Anopheles marajoara</name>
    <dbReference type="NCBI Taxonomy" id="58244"/>
    <lineage>
        <taxon>Eukaryota</taxon>
        <taxon>Metazoa</taxon>
        <taxon>Ecdysozoa</taxon>
        <taxon>Arthropoda</taxon>
        <taxon>Hexapoda</taxon>
        <taxon>Insecta</taxon>
        <taxon>Pterygota</taxon>
        <taxon>Neoptera</taxon>
        <taxon>Endopterygota</taxon>
        <taxon>Diptera</taxon>
        <taxon>Nematocera</taxon>
        <taxon>Culicoidea</taxon>
        <taxon>Culicidae</taxon>
        <taxon>Anophelinae</taxon>
        <taxon>Anopheles</taxon>
    </lineage>
</organism>
<dbReference type="AlphaFoldDB" id="A0A2M4C7J7"/>
<protein>
    <submittedName>
        <fullName evidence="3">Putative secreted protein</fullName>
    </submittedName>
</protein>
<reference evidence="3" key="1">
    <citation type="submission" date="2018-01" db="EMBL/GenBank/DDBJ databases">
        <title>An insight into the sialome of Amazonian anophelines.</title>
        <authorList>
            <person name="Ribeiro J.M."/>
            <person name="Scarpassa V."/>
            <person name="Calvo E."/>
        </authorList>
    </citation>
    <scope>NUCLEOTIDE SEQUENCE</scope>
    <source>
        <tissue evidence="3">Salivary glands</tissue>
    </source>
</reference>
<evidence type="ECO:0000313" key="3">
    <source>
        <dbReference type="EMBL" id="MBW60938.1"/>
    </source>
</evidence>
<evidence type="ECO:0000256" key="1">
    <source>
        <dbReference type="SAM" id="MobiDB-lite"/>
    </source>
</evidence>
<proteinExistence type="predicted"/>
<evidence type="ECO:0000256" key="2">
    <source>
        <dbReference type="SAM" id="SignalP"/>
    </source>
</evidence>
<sequence>MWLLGTGMACVVILYARYHTTTGALVGQSVVPSVRGTTLEGCCQDGNEATRRITLRSRVACVRHARHCRYDAGGYQAEQGPYHSATSVRGVALLEGKHPVEGSRTADTDRKHDPAVREDEGRLVDQHGSLQSRAYPAWCDRR</sequence>
<feature type="compositionally biased region" description="Basic and acidic residues" evidence="1">
    <location>
        <begin position="96"/>
        <end position="125"/>
    </location>
</feature>
<feature type="region of interest" description="Disordered" evidence="1">
    <location>
        <begin position="96"/>
        <end position="127"/>
    </location>
</feature>
<accession>A0A2M4C7J7</accession>
<dbReference type="EMBL" id="GGFJ01011797">
    <property type="protein sequence ID" value="MBW60938.1"/>
    <property type="molecule type" value="Transcribed_RNA"/>
</dbReference>
<feature type="signal peptide" evidence="2">
    <location>
        <begin position="1"/>
        <end position="23"/>
    </location>
</feature>
<name>A0A2M4C7J7_9DIPT</name>